<keyword evidence="3 5" id="KW-0067">ATP-binding</keyword>
<gene>
    <name evidence="5" type="ORF">NIASO_18445</name>
</gene>
<evidence type="ECO:0000256" key="3">
    <source>
        <dbReference type="ARBA" id="ARBA00022840"/>
    </source>
</evidence>
<dbReference type="Proteomes" id="UP000003586">
    <property type="component" value="Chromosome"/>
</dbReference>
<dbReference type="PANTHER" id="PTHR43023">
    <property type="entry name" value="PROTEIN TRIGALACTOSYLDIACYLGLYCEROL 3, CHLOROPLASTIC"/>
    <property type="match status" value="1"/>
</dbReference>
<proteinExistence type="predicted"/>
<dbReference type="PROSITE" id="PS50893">
    <property type="entry name" value="ABC_TRANSPORTER_2"/>
    <property type="match status" value="1"/>
</dbReference>
<dbReference type="PANTHER" id="PTHR43023:SF6">
    <property type="entry name" value="INTERMEMBRANE PHOSPHOLIPID TRANSPORT SYSTEM ATP-BINDING PROTEIN MLAF"/>
    <property type="match status" value="1"/>
</dbReference>
<dbReference type="Gene3D" id="3.40.50.300">
    <property type="entry name" value="P-loop containing nucleotide triphosphate hydrolases"/>
    <property type="match status" value="1"/>
</dbReference>
<dbReference type="STRING" id="929713.NIASO_18445"/>
<evidence type="ECO:0000256" key="1">
    <source>
        <dbReference type="ARBA" id="ARBA00022448"/>
    </source>
</evidence>
<feature type="domain" description="ABC transporter" evidence="4">
    <location>
        <begin position="2"/>
        <end position="239"/>
    </location>
</feature>
<dbReference type="InterPro" id="IPR017871">
    <property type="entry name" value="ABC_transporter-like_CS"/>
</dbReference>
<protein>
    <submittedName>
        <fullName evidence="5">Phosphonate ABC transporter ATP-binding protein</fullName>
    </submittedName>
</protein>
<name>W0F5J4_9BACT</name>
<dbReference type="OrthoDB" id="9802264at2"/>
<dbReference type="HOGENOM" id="CLU_000604_1_22_10"/>
<accession>W0F5J4</accession>
<dbReference type="InterPro" id="IPR027417">
    <property type="entry name" value="P-loop_NTPase"/>
</dbReference>
<evidence type="ECO:0000259" key="4">
    <source>
        <dbReference type="PROSITE" id="PS50893"/>
    </source>
</evidence>
<organism evidence="5 6">
    <name type="scientific">Niabella soli DSM 19437</name>
    <dbReference type="NCBI Taxonomy" id="929713"/>
    <lineage>
        <taxon>Bacteria</taxon>
        <taxon>Pseudomonadati</taxon>
        <taxon>Bacteroidota</taxon>
        <taxon>Chitinophagia</taxon>
        <taxon>Chitinophagales</taxon>
        <taxon>Chitinophagaceae</taxon>
        <taxon>Niabella</taxon>
    </lineage>
</organism>
<keyword evidence="2" id="KW-0547">Nucleotide-binding</keyword>
<dbReference type="SUPFAM" id="SSF52540">
    <property type="entry name" value="P-loop containing nucleoside triphosphate hydrolases"/>
    <property type="match status" value="1"/>
</dbReference>
<reference evidence="5 6" key="1">
    <citation type="submission" date="2013-12" db="EMBL/GenBank/DDBJ databases">
        <authorList>
            <consortium name="DOE Joint Genome Institute"/>
            <person name="Eisen J."/>
            <person name="Huntemann M."/>
            <person name="Han J."/>
            <person name="Chen A."/>
            <person name="Kyrpides N."/>
            <person name="Mavromatis K."/>
            <person name="Markowitz V."/>
            <person name="Palaniappan K."/>
            <person name="Ivanova N."/>
            <person name="Schaumberg A."/>
            <person name="Pati A."/>
            <person name="Liolios K."/>
            <person name="Nordberg H.P."/>
            <person name="Cantor M.N."/>
            <person name="Hua S.X."/>
            <person name="Woyke T."/>
        </authorList>
    </citation>
    <scope>NUCLEOTIDE SEQUENCE [LARGE SCALE GENOMIC DNA]</scope>
    <source>
        <strain evidence="6">DSM 19437</strain>
    </source>
</reference>
<dbReference type="AlphaFoldDB" id="W0F5J4"/>
<dbReference type="EMBL" id="CP007035">
    <property type="protein sequence ID" value="AHF16616.1"/>
    <property type="molecule type" value="Genomic_DNA"/>
</dbReference>
<sequence>MIELKDLKKSFEDKAVLKGVSIVMNDGKCNLIIGSSGSGKTVLMKCMVGLLKPTSGNVLYDGADFVNLNDKEQKAIREKIGMLFQGGALFDSQTVEQNVMFPLDMFTTDKYSKKRERVKQVLDRVQLKEDAYKKFPSEISGGMQKRVALARAIVLNPKYLFCDEPNSGLDPQTSMVIDKLIHEITREYDMTTIVNTHDMNSVMEIGDHIIYMHQGEKEWEGNNKEIILSDNEKLNGFIFASEFLRDAKAMRTIQETGKIPENVQGGIKDAIEEKFNIDIDKDGHIGSPTKGNVPPKE</sequence>
<evidence type="ECO:0000313" key="6">
    <source>
        <dbReference type="Proteomes" id="UP000003586"/>
    </source>
</evidence>
<dbReference type="SMART" id="SM00382">
    <property type="entry name" value="AAA"/>
    <property type="match status" value="1"/>
</dbReference>
<dbReference type="InterPro" id="IPR003439">
    <property type="entry name" value="ABC_transporter-like_ATP-bd"/>
</dbReference>
<keyword evidence="6" id="KW-1185">Reference proteome</keyword>
<evidence type="ECO:0000256" key="2">
    <source>
        <dbReference type="ARBA" id="ARBA00022741"/>
    </source>
</evidence>
<dbReference type="eggNOG" id="COG1127">
    <property type="taxonomic scope" value="Bacteria"/>
</dbReference>
<dbReference type="InterPro" id="IPR003593">
    <property type="entry name" value="AAA+_ATPase"/>
</dbReference>
<keyword evidence="1" id="KW-0813">Transport</keyword>
<evidence type="ECO:0000313" key="5">
    <source>
        <dbReference type="EMBL" id="AHF16616.1"/>
    </source>
</evidence>
<dbReference type="KEGG" id="nso:NIASO_18445"/>
<dbReference type="GO" id="GO:0005524">
    <property type="term" value="F:ATP binding"/>
    <property type="evidence" value="ECO:0007669"/>
    <property type="project" value="UniProtKB-KW"/>
</dbReference>
<dbReference type="Pfam" id="PF00005">
    <property type="entry name" value="ABC_tran"/>
    <property type="match status" value="1"/>
</dbReference>
<dbReference type="PROSITE" id="PS00211">
    <property type="entry name" value="ABC_TRANSPORTER_1"/>
    <property type="match status" value="1"/>
</dbReference>
<dbReference type="GO" id="GO:0016887">
    <property type="term" value="F:ATP hydrolysis activity"/>
    <property type="evidence" value="ECO:0007669"/>
    <property type="project" value="InterPro"/>
</dbReference>
<dbReference type="RefSeq" id="WP_008588001.1">
    <property type="nucleotide sequence ID" value="NZ_CP007035.1"/>
</dbReference>